<dbReference type="EMBL" id="VUNB01000001">
    <property type="protein sequence ID" value="MST68230.1"/>
    <property type="molecule type" value="Genomic_DNA"/>
</dbReference>
<dbReference type="InterPro" id="IPR019264">
    <property type="entry name" value="DUF2179"/>
</dbReference>
<dbReference type="AlphaFoldDB" id="A0A6A8M6A9"/>
<proteinExistence type="predicted"/>
<keyword evidence="5 6" id="KW-0472">Membrane</keyword>
<dbReference type="InterPro" id="IPR003740">
    <property type="entry name" value="YitT"/>
</dbReference>
<comment type="caution">
    <text evidence="8">The sequence shown here is derived from an EMBL/GenBank/DDBJ whole genome shotgun (WGS) entry which is preliminary data.</text>
</comment>
<accession>A0A6A8M6A9</accession>
<dbReference type="InterPro" id="IPR015867">
    <property type="entry name" value="N-reg_PII/ATP_PRibTrfase_C"/>
</dbReference>
<dbReference type="Pfam" id="PF02588">
    <property type="entry name" value="YitT_membrane"/>
    <property type="match status" value="1"/>
</dbReference>
<comment type="subcellular location">
    <subcellularLocation>
        <location evidence="1">Cell membrane</location>
        <topology evidence="1">Multi-pass membrane protein</topology>
    </subcellularLocation>
</comment>
<evidence type="ECO:0000256" key="3">
    <source>
        <dbReference type="ARBA" id="ARBA00022692"/>
    </source>
</evidence>
<evidence type="ECO:0000256" key="2">
    <source>
        <dbReference type="ARBA" id="ARBA00022475"/>
    </source>
</evidence>
<dbReference type="Gene3D" id="3.30.70.120">
    <property type="match status" value="1"/>
</dbReference>
<dbReference type="PANTHER" id="PTHR33545">
    <property type="entry name" value="UPF0750 MEMBRANE PROTEIN YITT-RELATED"/>
    <property type="match status" value="1"/>
</dbReference>
<keyword evidence="4 6" id="KW-1133">Transmembrane helix</keyword>
<sequence>MGRLYKFEEEFKTLANLIWIIAGNIIYAISINILITPMNLYNGGFLGTAQLFRYGLANGLGINLPANFDITGIIYFLMNCPLFYYAYKSVGIKFSLKSLLSIGISSLCLTIVPVPVKPVFDDYLSACVIAGVIGGVGSGMILRGGSSTGGTDIIGVCMAKTHPNLSVGTVNILFNAFVYLTCLFLFNVQIAIYSFIYTTIRSTFMDRMHTQNINAKAIIVTKKNGIAESINKEMGRGVTEWTGTGSFTGDDIQILMVAVTKYEIPHLKEIVENIDPHAFMTVDEGETVVGNFKKHLA</sequence>
<dbReference type="CDD" id="cd16380">
    <property type="entry name" value="YitT_C"/>
    <property type="match status" value="1"/>
</dbReference>
<evidence type="ECO:0000256" key="4">
    <source>
        <dbReference type="ARBA" id="ARBA00022989"/>
    </source>
</evidence>
<gene>
    <name evidence="8" type="ORF">FYJ66_01225</name>
</gene>
<keyword evidence="3 6" id="KW-0812">Transmembrane</keyword>
<dbReference type="InterPro" id="IPR051461">
    <property type="entry name" value="UPF0750_membrane"/>
</dbReference>
<dbReference type="PANTHER" id="PTHR33545:SF5">
    <property type="entry name" value="UPF0750 MEMBRANE PROTEIN YITT"/>
    <property type="match status" value="1"/>
</dbReference>
<feature type="transmembrane region" description="Helical" evidence="6">
    <location>
        <begin position="99"/>
        <end position="116"/>
    </location>
</feature>
<feature type="domain" description="DUF2179" evidence="7">
    <location>
        <begin position="236"/>
        <end position="290"/>
    </location>
</feature>
<feature type="transmembrane region" description="Helical" evidence="6">
    <location>
        <begin position="70"/>
        <end position="87"/>
    </location>
</feature>
<feature type="transmembrane region" description="Helical" evidence="6">
    <location>
        <begin position="14"/>
        <end position="35"/>
    </location>
</feature>
<evidence type="ECO:0000256" key="1">
    <source>
        <dbReference type="ARBA" id="ARBA00004651"/>
    </source>
</evidence>
<evidence type="ECO:0000256" key="6">
    <source>
        <dbReference type="SAM" id="Phobius"/>
    </source>
</evidence>
<keyword evidence="2" id="KW-1003">Cell membrane</keyword>
<organism evidence="8">
    <name type="scientific">Baileyella intestinalis</name>
    <dbReference type="NCBI Taxonomy" id="2606709"/>
    <lineage>
        <taxon>Bacteria</taxon>
        <taxon>Bacillati</taxon>
        <taxon>Bacillota</taxon>
        <taxon>Clostridia</taxon>
        <taxon>Peptostreptococcales</taxon>
        <taxon>Anaerovoracaceae</taxon>
        <taxon>Baileyella</taxon>
    </lineage>
</organism>
<evidence type="ECO:0000259" key="7">
    <source>
        <dbReference type="Pfam" id="PF10035"/>
    </source>
</evidence>
<dbReference type="GO" id="GO:0005886">
    <property type="term" value="C:plasma membrane"/>
    <property type="evidence" value="ECO:0007669"/>
    <property type="project" value="UniProtKB-SubCell"/>
</dbReference>
<protein>
    <submittedName>
        <fullName evidence="8">YitT family protein</fullName>
    </submittedName>
</protein>
<dbReference type="Pfam" id="PF10035">
    <property type="entry name" value="DUF2179"/>
    <property type="match status" value="1"/>
</dbReference>
<name>A0A6A8M6A9_9FIRM</name>
<dbReference type="PIRSF" id="PIRSF006483">
    <property type="entry name" value="Membrane_protein_YitT"/>
    <property type="match status" value="1"/>
</dbReference>
<dbReference type="RefSeq" id="WP_154571701.1">
    <property type="nucleotide sequence ID" value="NZ_DBEZJY010000078.1"/>
</dbReference>
<reference evidence="8" key="1">
    <citation type="submission" date="2019-09" db="EMBL/GenBank/DDBJ databases">
        <title>In-depth cultivation of the pig gut microbiome towards novel bacterial diversity and tailored functional studies.</title>
        <authorList>
            <person name="Wylensek D."/>
            <person name="Hitch T.C.A."/>
            <person name="Clavel T."/>
        </authorList>
    </citation>
    <scope>NUCLEOTIDE SEQUENCE</scope>
    <source>
        <strain evidence="8">RF-744-FAT-WT-3</strain>
    </source>
</reference>
<evidence type="ECO:0000313" key="8">
    <source>
        <dbReference type="EMBL" id="MST68230.1"/>
    </source>
</evidence>
<feature type="transmembrane region" description="Helical" evidence="6">
    <location>
        <begin position="172"/>
        <end position="198"/>
    </location>
</feature>
<evidence type="ECO:0000256" key="5">
    <source>
        <dbReference type="ARBA" id="ARBA00023136"/>
    </source>
</evidence>